<dbReference type="KEGG" id="tpv:TP01_0855"/>
<dbReference type="Proteomes" id="UP000001949">
    <property type="component" value="Unassembled WGS sequence"/>
</dbReference>
<evidence type="ECO:0000313" key="3">
    <source>
        <dbReference type="Proteomes" id="UP000001949"/>
    </source>
</evidence>
<dbReference type="VEuPathDB" id="PiroplasmaDB:TpMuguga_01g00855"/>
<sequence length="254" mass="28780">MATIGKIPMFLLFYVITFLNIKLTHQVDGVVKRVVRVDNFLVDGRNPLDLVKCPDNSSFYYLQAYGVCKADVNNISDDTKVWFPADHVPADKRAGQDTAENNKVSANPLIKAYYKYCETFFNEKKKCSLSINKVEEGEDRFKTEDGLTCAYQGKSIFNGVLFCIQNEGSAVKEGEEVTLVGFRGVPLEPVCPEDRKIKTVTAFIYGPKLTNKGFVESFYGEAKDKCDGNESCSLEFEDTGRFLRYRLYTYRCVE</sequence>
<dbReference type="eggNOG" id="ENOG502TN8D">
    <property type="taxonomic scope" value="Eukaryota"/>
</dbReference>
<organism evidence="2 3">
    <name type="scientific">Theileria parva</name>
    <name type="common">East coast fever infection agent</name>
    <dbReference type="NCBI Taxonomy" id="5875"/>
    <lineage>
        <taxon>Eukaryota</taxon>
        <taxon>Sar</taxon>
        <taxon>Alveolata</taxon>
        <taxon>Apicomplexa</taxon>
        <taxon>Aconoidasida</taxon>
        <taxon>Piroplasmida</taxon>
        <taxon>Theileriidae</taxon>
        <taxon>Theileria</taxon>
    </lineage>
</organism>
<dbReference type="InParanoid" id="Q4N7G5"/>
<evidence type="ECO:0000256" key="1">
    <source>
        <dbReference type="SAM" id="SignalP"/>
    </source>
</evidence>
<dbReference type="OMA" id="FFRYRIY"/>
<keyword evidence="3" id="KW-1185">Reference proteome</keyword>
<dbReference type="RefSeq" id="XP_766376.1">
    <property type="nucleotide sequence ID" value="XM_761283.1"/>
</dbReference>
<protein>
    <submittedName>
        <fullName evidence="2">Uncharacterized protein</fullName>
    </submittedName>
</protein>
<reference evidence="2 3" key="1">
    <citation type="journal article" date="2005" name="Science">
        <title>Genome sequence of Theileria parva, a bovine pathogen that transforms lymphocytes.</title>
        <authorList>
            <person name="Gardner M.J."/>
            <person name="Bishop R."/>
            <person name="Shah T."/>
            <person name="de Villiers E.P."/>
            <person name="Carlton J.M."/>
            <person name="Hall N."/>
            <person name="Ren Q."/>
            <person name="Paulsen I.T."/>
            <person name="Pain A."/>
            <person name="Berriman M."/>
            <person name="Wilson R.J.M."/>
            <person name="Sato S."/>
            <person name="Ralph S.A."/>
            <person name="Mann D.J."/>
            <person name="Xiong Z."/>
            <person name="Shallom S.J."/>
            <person name="Weidman J."/>
            <person name="Jiang L."/>
            <person name="Lynn J."/>
            <person name="Weaver B."/>
            <person name="Shoaibi A."/>
            <person name="Domingo A.R."/>
            <person name="Wasawo D."/>
            <person name="Crabtree J."/>
            <person name="Wortman J.R."/>
            <person name="Haas B."/>
            <person name="Angiuoli S.V."/>
            <person name="Creasy T.H."/>
            <person name="Lu C."/>
            <person name="Suh B."/>
            <person name="Silva J.C."/>
            <person name="Utterback T.R."/>
            <person name="Feldblyum T.V."/>
            <person name="Pertea M."/>
            <person name="Allen J."/>
            <person name="Nierman W.C."/>
            <person name="Taracha E.L.N."/>
            <person name="Salzberg S.L."/>
            <person name="White O.R."/>
            <person name="Fitzhugh H.A."/>
            <person name="Morzaria S."/>
            <person name="Venter J.C."/>
            <person name="Fraser C.M."/>
            <person name="Nene V."/>
        </authorList>
    </citation>
    <scope>NUCLEOTIDE SEQUENCE [LARGE SCALE GENOMIC DNA]</scope>
    <source>
        <strain evidence="2 3">Muguga</strain>
    </source>
</reference>
<keyword evidence="1" id="KW-0732">Signal</keyword>
<accession>Q4N7G5</accession>
<evidence type="ECO:0000313" key="2">
    <source>
        <dbReference type="EMBL" id="EAN34093.1"/>
    </source>
</evidence>
<comment type="caution">
    <text evidence="2">The sequence shown here is derived from an EMBL/GenBank/DDBJ whole genome shotgun (WGS) entry which is preliminary data.</text>
</comment>
<feature type="chain" id="PRO_5004241660" evidence="1">
    <location>
        <begin position="27"/>
        <end position="254"/>
    </location>
</feature>
<dbReference type="GeneID" id="3503291"/>
<dbReference type="AlphaFoldDB" id="Q4N7G5"/>
<name>Q4N7G5_THEPA</name>
<proteinExistence type="predicted"/>
<dbReference type="EMBL" id="AAGK01000001">
    <property type="protein sequence ID" value="EAN34093.1"/>
    <property type="molecule type" value="Genomic_DNA"/>
</dbReference>
<feature type="signal peptide" evidence="1">
    <location>
        <begin position="1"/>
        <end position="26"/>
    </location>
</feature>
<gene>
    <name evidence="2" type="ordered locus">TP01_0855</name>
</gene>